<feature type="non-terminal residue" evidence="1">
    <location>
        <position position="43"/>
    </location>
</feature>
<evidence type="ECO:0000313" key="1">
    <source>
        <dbReference type="EMBL" id="CAG8489801.1"/>
    </source>
</evidence>
<gene>
    <name evidence="1" type="ORF">POCULU_LOCUS2006</name>
</gene>
<name>A0A9N8WLS3_9GLOM</name>
<dbReference type="EMBL" id="CAJVPJ010000169">
    <property type="protein sequence ID" value="CAG8489801.1"/>
    <property type="molecule type" value="Genomic_DNA"/>
</dbReference>
<dbReference type="AlphaFoldDB" id="A0A9N8WLS3"/>
<keyword evidence="2" id="KW-1185">Reference proteome</keyword>
<organism evidence="1 2">
    <name type="scientific">Paraglomus occultum</name>
    <dbReference type="NCBI Taxonomy" id="144539"/>
    <lineage>
        <taxon>Eukaryota</taxon>
        <taxon>Fungi</taxon>
        <taxon>Fungi incertae sedis</taxon>
        <taxon>Mucoromycota</taxon>
        <taxon>Glomeromycotina</taxon>
        <taxon>Glomeromycetes</taxon>
        <taxon>Paraglomerales</taxon>
        <taxon>Paraglomeraceae</taxon>
        <taxon>Paraglomus</taxon>
    </lineage>
</organism>
<dbReference type="Proteomes" id="UP000789572">
    <property type="component" value="Unassembled WGS sequence"/>
</dbReference>
<protein>
    <submittedName>
        <fullName evidence="1">3664_t:CDS:1</fullName>
    </submittedName>
</protein>
<reference evidence="1" key="1">
    <citation type="submission" date="2021-06" db="EMBL/GenBank/DDBJ databases">
        <authorList>
            <person name="Kallberg Y."/>
            <person name="Tangrot J."/>
            <person name="Rosling A."/>
        </authorList>
    </citation>
    <scope>NUCLEOTIDE SEQUENCE</scope>
    <source>
        <strain evidence="1">IA702</strain>
    </source>
</reference>
<comment type="caution">
    <text evidence="1">The sequence shown here is derived from an EMBL/GenBank/DDBJ whole genome shotgun (WGS) entry which is preliminary data.</text>
</comment>
<evidence type="ECO:0000313" key="2">
    <source>
        <dbReference type="Proteomes" id="UP000789572"/>
    </source>
</evidence>
<proteinExistence type="predicted"/>
<accession>A0A9N8WLS3</accession>
<sequence length="43" mass="5041">MSYQLTISGISQWLLLQRRYSEKQGTDIRLNLNTTEVNEAQLK</sequence>